<dbReference type="SUPFAM" id="SSF141091">
    <property type="entry name" value="L21p-like"/>
    <property type="match status" value="1"/>
</dbReference>
<dbReference type="Proteomes" id="UP000034739">
    <property type="component" value="Unassembled WGS sequence"/>
</dbReference>
<keyword evidence="2 4" id="KW-0689">Ribosomal protein</keyword>
<protein>
    <recommendedName>
        <fullName evidence="4">Large ribosomal subunit protein bL21</fullName>
    </recommendedName>
</protein>
<keyword evidence="4 5" id="KW-0699">rRNA-binding</keyword>
<evidence type="ECO:0000256" key="3">
    <source>
        <dbReference type="ARBA" id="ARBA00023274"/>
    </source>
</evidence>
<dbReference type="PANTHER" id="PTHR21349">
    <property type="entry name" value="50S RIBOSOMAL PROTEIN L21"/>
    <property type="match status" value="1"/>
</dbReference>
<dbReference type="InterPro" id="IPR028909">
    <property type="entry name" value="bL21-like"/>
</dbReference>
<evidence type="ECO:0000256" key="1">
    <source>
        <dbReference type="ARBA" id="ARBA00008563"/>
    </source>
</evidence>
<comment type="function">
    <text evidence="4 5">This protein binds to 23S rRNA in the presence of protein L20.</text>
</comment>
<dbReference type="EMBL" id="LCOY01000012">
    <property type="protein sequence ID" value="KKU88171.1"/>
    <property type="molecule type" value="Genomic_DNA"/>
</dbReference>
<dbReference type="HAMAP" id="MF_01363">
    <property type="entry name" value="Ribosomal_bL21"/>
    <property type="match status" value="1"/>
</dbReference>
<dbReference type="AlphaFoldDB" id="A0A0G1U2A7"/>
<keyword evidence="4 5" id="KW-0694">RNA-binding</keyword>
<dbReference type="GO" id="GO:0005840">
    <property type="term" value="C:ribosome"/>
    <property type="evidence" value="ECO:0007669"/>
    <property type="project" value="UniProtKB-KW"/>
</dbReference>
<dbReference type="GO" id="GO:0006412">
    <property type="term" value="P:translation"/>
    <property type="evidence" value="ECO:0007669"/>
    <property type="project" value="UniProtKB-UniRule"/>
</dbReference>
<dbReference type="GO" id="GO:0005737">
    <property type="term" value="C:cytoplasm"/>
    <property type="evidence" value="ECO:0007669"/>
    <property type="project" value="UniProtKB-ARBA"/>
</dbReference>
<sequence>MRAQALQSGETLGTIGSMFVIVTIGGKQYNVSKGTRFSVEHIAGDVGQTLTFDHVLLVSDGKKIKIGTPTVKKTSVMTKIVAQTKGEKINVRRFKSKVRSRKSRGFRALLTELEVTDIAS</sequence>
<dbReference type="GO" id="GO:1990904">
    <property type="term" value="C:ribonucleoprotein complex"/>
    <property type="evidence" value="ECO:0007669"/>
    <property type="project" value="UniProtKB-KW"/>
</dbReference>
<proteinExistence type="inferred from homology"/>
<comment type="caution">
    <text evidence="6">The sequence shown here is derived from an EMBL/GenBank/DDBJ whole genome shotgun (WGS) entry which is preliminary data.</text>
</comment>
<evidence type="ECO:0000313" key="7">
    <source>
        <dbReference type="Proteomes" id="UP000034739"/>
    </source>
</evidence>
<name>A0A0G1U2A7_9BACT</name>
<dbReference type="InterPro" id="IPR036164">
    <property type="entry name" value="bL21-like_sf"/>
</dbReference>
<dbReference type="Pfam" id="PF00829">
    <property type="entry name" value="Ribosomal_L21p"/>
    <property type="match status" value="1"/>
</dbReference>
<comment type="similarity">
    <text evidence="1 4 5">Belongs to the bacterial ribosomal protein bL21 family.</text>
</comment>
<keyword evidence="3 4" id="KW-0687">Ribonucleoprotein</keyword>
<evidence type="ECO:0000313" key="6">
    <source>
        <dbReference type="EMBL" id="KKU88171.1"/>
    </source>
</evidence>
<reference evidence="6 7" key="1">
    <citation type="journal article" date="2015" name="Nature">
        <title>rRNA introns, odd ribosomes, and small enigmatic genomes across a large radiation of phyla.</title>
        <authorList>
            <person name="Brown C.T."/>
            <person name="Hug L.A."/>
            <person name="Thomas B.C."/>
            <person name="Sharon I."/>
            <person name="Castelle C.J."/>
            <person name="Singh A."/>
            <person name="Wilkins M.J."/>
            <person name="Williams K.H."/>
            <person name="Banfield J.F."/>
        </authorList>
    </citation>
    <scope>NUCLEOTIDE SEQUENCE [LARGE SCALE GENOMIC DNA]</scope>
</reference>
<evidence type="ECO:0000256" key="2">
    <source>
        <dbReference type="ARBA" id="ARBA00022980"/>
    </source>
</evidence>
<gene>
    <name evidence="4" type="primary">rplU</name>
    <name evidence="6" type="ORF">UY16_C0012G0012</name>
</gene>
<evidence type="ECO:0000256" key="4">
    <source>
        <dbReference type="HAMAP-Rule" id="MF_01363"/>
    </source>
</evidence>
<evidence type="ECO:0000256" key="5">
    <source>
        <dbReference type="RuleBase" id="RU000562"/>
    </source>
</evidence>
<dbReference type="PANTHER" id="PTHR21349:SF0">
    <property type="entry name" value="LARGE RIBOSOMAL SUBUNIT PROTEIN BL21M"/>
    <property type="match status" value="1"/>
</dbReference>
<comment type="subunit">
    <text evidence="4">Part of the 50S ribosomal subunit. Contacts protein L20.</text>
</comment>
<dbReference type="GO" id="GO:0003735">
    <property type="term" value="F:structural constituent of ribosome"/>
    <property type="evidence" value="ECO:0007669"/>
    <property type="project" value="InterPro"/>
</dbReference>
<accession>A0A0G1U2A7</accession>
<dbReference type="NCBIfam" id="TIGR00061">
    <property type="entry name" value="L21"/>
    <property type="match status" value="1"/>
</dbReference>
<dbReference type="InterPro" id="IPR001787">
    <property type="entry name" value="Ribosomal_bL21"/>
</dbReference>
<organism evidence="6 7">
    <name type="scientific">Candidatus Gottesmanbacteria bacterium GW2011_GWA2_47_9</name>
    <dbReference type="NCBI Taxonomy" id="1618445"/>
    <lineage>
        <taxon>Bacteria</taxon>
        <taxon>Candidatus Gottesmaniibacteriota</taxon>
    </lineage>
</organism>
<dbReference type="GO" id="GO:0019843">
    <property type="term" value="F:rRNA binding"/>
    <property type="evidence" value="ECO:0007669"/>
    <property type="project" value="UniProtKB-UniRule"/>
</dbReference>